<feature type="binding site" evidence="8 10">
    <location>
        <position position="81"/>
    </location>
    <ligand>
        <name>substrate</name>
    </ligand>
</feature>
<comment type="catalytic activity">
    <reaction evidence="1 8">
        <text>3-dehydroquinate = 3-dehydroshikimate + H2O</text>
        <dbReference type="Rhea" id="RHEA:21096"/>
        <dbReference type="ChEBI" id="CHEBI:15377"/>
        <dbReference type="ChEBI" id="CHEBI:16630"/>
        <dbReference type="ChEBI" id="CHEBI:32364"/>
        <dbReference type="EC" id="4.2.1.10"/>
    </reaction>
</comment>
<dbReference type="InterPro" id="IPR018509">
    <property type="entry name" value="DHquinase_II_CS"/>
</dbReference>
<evidence type="ECO:0000256" key="9">
    <source>
        <dbReference type="PIRSR" id="PIRSR001399-1"/>
    </source>
</evidence>
<evidence type="ECO:0000256" key="3">
    <source>
        <dbReference type="ARBA" id="ARBA00004902"/>
    </source>
</evidence>
<accession>A0A139SHJ4</accession>
<feature type="binding site" evidence="8 10">
    <location>
        <position position="75"/>
    </location>
    <ligand>
        <name>substrate</name>
    </ligand>
</feature>
<dbReference type="NCBIfam" id="NF003807">
    <property type="entry name" value="PRK05395.1-4"/>
    <property type="match status" value="1"/>
</dbReference>
<name>A0A139SHJ4_9BACT</name>
<evidence type="ECO:0000256" key="11">
    <source>
        <dbReference type="PIRSR" id="PIRSR001399-3"/>
    </source>
</evidence>
<dbReference type="AlphaFoldDB" id="A0A139SHJ4"/>
<protein>
    <recommendedName>
        <fullName evidence="6 8">3-dehydroquinate dehydratase</fullName>
        <shortName evidence="8">3-dehydroquinase</shortName>
        <ecNumber evidence="6 8">4.2.1.10</ecNumber>
    </recommendedName>
    <alternativeName>
        <fullName evidence="8">Type II DHQase</fullName>
    </alternativeName>
</protein>
<evidence type="ECO:0000313" key="13">
    <source>
        <dbReference type="Proteomes" id="UP000071392"/>
    </source>
</evidence>
<dbReference type="Gene3D" id="3.40.50.9100">
    <property type="entry name" value="Dehydroquinase, class II"/>
    <property type="match status" value="1"/>
</dbReference>
<feature type="binding site" evidence="8 10">
    <location>
        <begin position="102"/>
        <end position="103"/>
    </location>
    <ligand>
        <name>substrate</name>
    </ligand>
</feature>
<dbReference type="PANTHER" id="PTHR21272">
    <property type="entry name" value="CATABOLIC 3-DEHYDROQUINASE"/>
    <property type="match status" value="1"/>
</dbReference>
<feature type="binding site" evidence="8 10">
    <location>
        <position position="112"/>
    </location>
    <ligand>
        <name>substrate</name>
    </ligand>
</feature>
<dbReference type="PANTHER" id="PTHR21272:SF3">
    <property type="entry name" value="CATABOLIC 3-DEHYDROQUINASE"/>
    <property type="match status" value="1"/>
</dbReference>
<dbReference type="PIRSF" id="PIRSF001399">
    <property type="entry name" value="DHquinase_II"/>
    <property type="match status" value="1"/>
</dbReference>
<dbReference type="RefSeq" id="WP_068713251.1">
    <property type="nucleotide sequence ID" value="NZ_LSZP01000062.1"/>
</dbReference>
<evidence type="ECO:0000256" key="6">
    <source>
        <dbReference type="ARBA" id="ARBA00012060"/>
    </source>
</evidence>
<organism evidence="12 13">
    <name type="scientific">Cephaloticoccus capnophilus</name>
    <dbReference type="NCBI Taxonomy" id="1548208"/>
    <lineage>
        <taxon>Bacteria</taxon>
        <taxon>Pseudomonadati</taxon>
        <taxon>Verrucomicrobiota</taxon>
        <taxon>Opitutia</taxon>
        <taxon>Opitutales</taxon>
        <taxon>Opitutaceae</taxon>
        <taxon>Cephaloticoccus</taxon>
    </lineage>
</organism>
<evidence type="ECO:0000256" key="1">
    <source>
        <dbReference type="ARBA" id="ARBA00001864"/>
    </source>
</evidence>
<feature type="active site" description="Proton donor" evidence="8 9">
    <location>
        <position position="101"/>
    </location>
</feature>
<comment type="similarity">
    <text evidence="4 8">Belongs to the type-II 3-dehydroquinase family.</text>
</comment>
<dbReference type="GO" id="GO:0008652">
    <property type="term" value="P:amino acid biosynthetic process"/>
    <property type="evidence" value="ECO:0007669"/>
    <property type="project" value="UniProtKB-KW"/>
</dbReference>
<comment type="function">
    <text evidence="2 8">Catalyzes a trans-dehydration via an enolate intermediate.</text>
</comment>
<dbReference type="Proteomes" id="UP000071392">
    <property type="component" value="Unassembled WGS sequence"/>
</dbReference>
<dbReference type="OrthoDB" id="9790793at2"/>
<dbReference type="InterPro" id="IPR001874">
    <property type="entry name" value="DHquinase_II"/>
</dbReference>
<dbReference type="Pfam" id="PF01220">
    <property type="entry name" value="DHquinase_II"/>
    <property type="match status" value="1"/>
</dbReference>
<dbReference type="GO" id="GO:0009073">
    <property type="term" value="P:aromatic amino acid family biosynthetic process"/>
    <property type="evidence" value="ECO:0007669"/>
    <property type="project" value="UniProtKB-KW"/>
</dbReference>
<keyword evidence="8" id="KW-0028">Amino-acid biosynthesis</keyword>
<feature type="site" description="Transition state stabilizer" evidence="8 11">
    <location>
        <position position="18"/>
    </location>
</feature>
<dbReference type="GO" id="GO:0003855">
    <property type="term" value="F:3-dehydroquinate dehydratase activity"/>
    <property type="evidence" value="ECO:0007669"/>
    <property type="project" value="UniProtKB-UniRule"/>
</dbReference>
<dbReference type="GO" id="GO:0019631">
    <property type="term" value="P:quinate catabolic process"/>
    <property type="evidence" value="ECO:0007669"/>
    <property type="project" value="TreeGrafter"/>
</dbReference>
<keyword evidence="7 8" id="KW-0456">Lyase</keyword>
<evidence type="ECO:0000313" key="12">
    <source>
        <dbReference type="EMBL" id="KXU33991.1"/>
    </source>
</evidence>
<dbReference type="CDD" id="cd00466">
    <property type="entry name" value="DHQase_II"/>
    <property type="match status" value="1"/>
</dbReference>
<evidence type="ECO:0000256" key="7">
    <source>
        <dbReference type="ARBA" id="ARBA00023239"/>
    </source>
</evidence>
<comment type="subunit">
    <text evidence="5 8">Homododecamer.</text>
</comment>
<dbReference type="SUPFAM" id="SSF52304">
    <property type="entry name" value="Type II 3-dehydroquinate dehydratase"/>
    <property type="match status" value="1"/>
</dbReference>
<gene>
    <name evidence="8" type="primary">aroQ</name>
    <name evidence="12" type="ORF">AXK12_08110</name>
</gene>
<reference evidence="12 13" key="1">
    <citation type="submission" date="2016-02" db="EMBL/GenBank/DDBJ databases">
        <authorList>
            <person name="Wen L."/>
            <person name="He K."/>
            <person name="Yang H."/>
        </authorList>
    </citation>
    <scope>NUCLEOTIDE SEQUENCE [LARGE SCALE GENOMIC DNA]</scope>
    <source>
        <strain evidence="12 13">CV41</strain>
    </source>
</reference>
<evidence type="ECO:0000256" key="8">
    <source>
        <dbReference type="HAMAP-Rule" id="MF_00169"/>
    </source>
</evidence>
<evidence type="ECO:0000256" key="2">
    <source>
        <dbReference type="ARBA" id="ARBA00003924"/>
    </source>
</evidence>
<proteinExistence type="inferred from homology"/>
<dbReference type="NCBIfam" id="NF003806">
    <property type="entry name" value="PRK05395.1-3"/>
    <property type="match status" value="1"/>
</dbReference>
<dbReference type="PROSITE" id="PS01029">
    <property type="entry name" value="DEHYDROQUINASE_II"/>
    <property type="match status" value="1"/>
</dbReference>
<dbReference type="STRING" id="1548208.AXK12_08110"/>
<comment type="pathway">
    <text evidence="3 8">Metabolic intermediate biosynthesis; chorismate biosynthesis; chorismate from D-erythrose 4-phosphate and phosphoenolpyruvate: step 3/7.</text>
</comment>
<dbReference type="NCBIfam" id="NF003805">
    <property type="entry name" value="PRK05395.1-2"/>
    <property type="match status" value="1"/>
</dbReference>
<keyword evidence="8" id="KW-0057">Aromatic amino acid biosynthesis</keyword>
<evidence type="ECO:0000256" key="4">
    <source>
        <dbReference type="ARBA" id="ARBA00011037"/>
    </source>
</evidence>
<evidence type="ECO:0000256" key="5">
    <source>
        <dbReference type="ARBA" id="ARBA00011193"/>
    </source>
</evidence>
<sequence>MKTIAILHGPNLDRLGKREPQVYGHATLADLEAFIRTEAEQRGFATRFFQSASEGALVDKIHSLTDSGVAGFIVNFGAYSHTSIALRDALSASALPAVEVHISDIKAREEFRHHSMTAGACRVMISGKGFNGYAEALDQIAQWL</sequence>
<dbReference type="UniPathway" id="UPA00053">
    <property type="reaction ID" value="UER00086"/>
</dbReference>
<dbReference type="InterPro" id="IPR036441">
    <property type="entry name" value="DHquinase_II_sf"/>
</dbReference>
<feature type="binding site" evidence="8 10">
    <location>
        <position position="88"/>
    </location>
    <ligand>
        <name>substrate</name>
    </ligand>
</feature>
<feature type="active site" description="Proton acceptor" evidence="8 9">
    <location>
        <position position="23"/>
    </location>
</feature>
<evidence type="ECO:0000256" key="10">
    <source>
        <dbReference type="PIRSR" id="PIRSR001399-2"/>
    </source>
</evidence>
<dbReference type="HAMAP" id="MF_00169">
    <property type="entry name" value="AroQ"/>
    <property type="match status" value="1"/>
</dbReference>
<dbReference type="EC" id="4.2.1.10" evidence="6 8"/>
<dbReference type="EMBL" id="LSZP01000062">
    <property type="protein sequence ID" value="KXU33991.1"/>
    <property type="molecule type" value="Genomic_DNA"/>
</dbReference>
<dbReference type="GO" id="GO:0009423">
    <property type="term" value="P:chorismate biosynthetic process"/>
    <property type="evidence" value="ECO:0007669"/>
    <property type="project" value="UniProtKB-UniRule"/>
</dbReference>
<comment type="caution">
    <text evidence="12">The sequence shown here is derived from an EMBL/GenBank/DDBJ whole genome shotgun (WGS) entry which is preliminary data.</text>
</comment>
<keyword evidence="13" id="KW-1185">Reference proteome</keyword>